<dbReference type="PROSITE" id="PS51782">
    <property type="entry name" value="LYSM"/>
    <property type="match status" value="1"/>
</dbReference>
<gene>
    <name evidence="3" type="primary">spoVID</name>
    <name evidence="3" type="ORF">D7Z54_14285</name>
</gene>
<feature type="region of interest" description="Disordered" evidence="1">
    <location>
        <begin position="146"/>
        <end position="165"/>
    </location>
</feature>
<organism evidence="3 4">
    <name type="scientific">Salibacterium salarium</name>
    <dbReference type="NCBI Taxonomy" id="284579"/>
    <lineage>
        <taxon>Bacteria</taxon>
        <taxon>Bacillati</taxon>
        <taxon>Bacillota</taxon>
        <taxon>Bacilli</taxon>
        <taxon>Bacillales</taxon>
        <taxon>Bacillaceae</taxon>
    </lineage>
</organism>
<evidence type="ECO:0000313" key="3">
    <source>
        <dbReference type="EMBL" id="RSL32616.1"/>
    </source>
</evidence>
<sequence length="356" mass="40798">MGEEHSSALTFSLEESVWLDQGDKINELLSLGLEPDIRIEEKYDYVEIKGGLHLNGEYYPFLEEESRTEVEEGQPVPQYVEKNTRRDDGVGVLQHFFPVDVTIPLNRIHNLDDIYVNIDGFDYDLPEPGCIQLTAEVSITGMKEEDAELEKQRVDPVSVPEPMPRWEMEATYQSEDEERISDSSPLAEQAAQPEPEEERHEDDGQIEAIVEEAAEDVTVSQAETVEQPEEEMPEEPEEEESSDQIVTAFHSREPELEEEVVEETETPEQLEPEKTATSDRDDNALYLTKVMTNGEEEFSRLKMCIIQENESLDTIASRYHTTISHLLRFNRLDHEHLEEGQILYIPATASRSIDNE</sequence>
<evidence type="ECO:0000313" key="4">
    <source>
        <dbReference type="Proteomes" id="UP000275076"/>
    </source>
</evidence>
<evidence type="ECO:0000256" key="1">
    <source>
        <dbReference type="SAM" id="MobiDB-lite"/>
    </source>
</evidence>
<dbReference type="InterPro" id="IPR018392">
    <property type="entry name" value="LysM"/>
</dbReference>
<dbReference type="InterPro" id="IPR048862">
    <property type="entry name" value="SPOCS_spoVID_N"/>
</dbReference>
<proteinExistence type="predicted"/>
<dbReference type="SUPFAM" id="SSF54106">
    <property type="entry name" value="LysM domain"/>
    <property type="match status" value="1"/>
</dbReference>
<protein>
    <submittedName>
        <fullName evidence="3">Stage VI sporulation protein D</fullName>
    </submittedName>
</protein>
<feature type="region of interest" description="Disordered" evidence="1">
    <location>
        <begin position="171"/>
        <end position="283"/>
    </location>
</feature>
<dbReference type="InterPro" id="IPR036779">
    <property type="entry name" value="LysM_dom_sf"/>
</dbReference>
<feature type="compositionally biased region" description="Acidic residues" evidence="1">
    <location>
        <begin position="226"/>
        <end position="242"/>
    </location>
</feature>
<dbReference type="Pfam" id="PF01476">
    <property type="entry name" value="LysM"/>
    <property type="match status" value="1"/>
</dbReference>
<dbReference type="OrthoDB" id="2966368at2"/>
<reference evidence="3 4" key="1">
    <citation type="submission" date="2018-10" db="EMBL/GenBank/DDBJ databases">
        <title>Draft genome sequence of Bacillus salarius IM0101, isolated from a hypersaline soil in Inner Mongolia, China.</title>
        <authorList>
            <person name="Yamprayoonswat W."/>
            <person name="Boonvisut S."/>
            <person name="Jumpathong W."/>
            <person name="Sittihan S."/>
            <person name="Ruangsuj P."/>
            <person name="Wanthongcharoen S."/>
            <person name="Thongpramul N."/>
            <person name="Pimmason S."/>
            <person name="Yu B."/>
            <person name="Yasawong M."/>
        </authorList>
    </citation>
    <scope>NUCLEOTIDE SEQUENCE [LARGE SCALE GENOMIC DNA]</scope>
    <source>
        <strain evidence="3 4">IM0101</strain>
    </source>
</reference>
<comment type="caution">
    <text evidence="3">The sequence shown here is derived from an EMBL/GenBank/DDBJ whole genome shotgun (WGS) entry which is preliminary data.</text>
</comment>
<dbReference type="Pfam" id="PF20918">
    <property type="entry name" value="SPOCS_spoVID-N"/>
    <property type="match status" value="1"/>
</dbReference>
<accession>A0A3R9QK99</accession>
<feature type="domain" description="LysM" evidence="2">
    <location>
        <begin position="302"/>
        <end position="345"/>
    </location>
</feature>
<dbReference type="Gene3D" id="3.10.350.10">
    <property type="entry name" value="LysM domain"/>
    <property type="match status" value="1"/>
</dbReference>
<dbReference type="AlphaFoldDB" id="A0A3R9QK99"/>
<dbReference type="SMART" id="SM00257">
    <property type="entry name" value="LysM"/>
    <property type="match status" value="1"/>
</dbReference>
<keyword evidence="4" id="KW-1185">Reference proteome</keyword>
<dbReference type="Proteomes" id="UP000275076">
    <property type="component" value="Unassembled WGS sequence"/>
</dbReference>
<name>A0A3R9QK99_9BACI</name>
<dbReference type="RefSeq" id="WP_125556536.1">
    <property type="nucleotide sequence ID" value="NZ_RBVX01000013.1"/>
</dbReference>
<dbReference type="EMBL" id="RBVX01000013">
    <property type="protein sequence ID" value="RSL32616.1"/>
    <property type="molecule type" value="Genomic_DNA"/>
</dbReference>
<feature type="compositionally biased region" description="Acidic residues" evidence="1">
    <location>
        <begin position="255"/>
        <end position="270"/>
    </location>
</feature>
<dbReference type="NCBIfam" id="TIGR02907">
    <property type="entry name" value="spore_VI_D"/>
    <property type="match status" value="1"/>
</dbReference>
<dbReference type="InterPro" id="IPR014256">
    <property type="entry name" value="Spore_VI_D"/>
</dbReference>
<feature type="compositionally biased region" description="Basic and acidic residues" evidence="1">
    <location>
        <begin position="271"/>
        <end position="283"/>
    </location>
</feature>
<evidence type="ECO:0000259" key="2">
    <source>
        <dbReference type="PROSITE" id="PS51782"/>
    </source>
</evidence>